<name>A0A2D2CVC2_METT3</name>
<evidence type="ECO:0000313" key="3">
    <source>
        <dbReference type="Proteomes" id="UP000230709"/>
    </source>
</evidence>
<keyword evidence="3" id="KW-1185">Reference proteome</keyword>
<proteinExistence type="predicted"/>
<reference evidence="3" key="1">
    <citation type="submission" date="2017-10" db="EMBL/GenBank/DDBJ databases">
        <title>Completed PacBio SMRT sequence of Methylosinus trichosporium OB3b reveals presence of a third large plasmid.</title>
        <authorList>
            <person name="Charles T.C."/>
            <person name="Lynch M.D.J."/>
            <person name="Heil J.R."/>
            <person name="Cheng J."/>
        </authorList>
    </citation>
    <scope>NUCLEOTIDE SEQUENCE [LARGE SCALE GENOMIC DNA]</scope>
    <source>
        <strain evidence="3">OB3b</strain>
    </source>
</reference>
<dbReference type="Proteomes" id="UP000230709">
    <property type="component" value="Chromosome"/>
</dbReference>
<dbReference type="RefSeq" id="WP_003610838.1">
    <property type="nucleotide sequence ID" value="NZ_ADVE02000001.1"/>
</dbReference>
<protein>
    <submittedName>
        <fullName evidence="2">DUF1640 domain-containing protein</fullName>
    </submittedName>
</protein>
<organism evidence="2 3">
    <name type="scientific">Methylosinus trichosporium (strain ATCC 35070 / NCIMB 11131 / UNIQEM 75 / OB3b)</name>
    <dbReference type="NCBI Taxonomy" id="595536"/>
    <lineage>
        <taxon>Bacteria</taxon>
        <taxon>Pseudomonadati</taxon>
        <taxon>Pseudomonadota</taxon>
        <taxon>Alphaproteobacteria</taxon>
        <taxon>Hyphomicrobiales</taxon>
        <taxon>Methylocystaceae</taxon>
        <taxon>Methylosinus</taxon>
    </lineage>
</organism>
<keyword evidence="1" id="KW-0472">Membrane</keyword>
<dbReference type="STRING" id="595536.GCA_000178815_00692"/>
<evidence type="ECO:0000256" key="1">
    <source>
        <dbReference type="SAM" id="Phobius"/>
    </source>
</evidence>
<feature type="transmembrane region" description="Helical" evidence="1">
    <location>
        <begin position="66"/>
        <end position="88"/>
    </location>
</feature>
<dbReference type="KEGG" id="mtw:CQW49_01265"/>
<accession>A0A2D2CVC2</accession>
<keyword evidence="1" id="KW-1133">Transmembrane helix</keyword>
<keyword evidence="1" id="KW-0812">Transmembrane</keyword>
<gene>
    <name evidence="2" type="ORF">CQW49_01265</name>
</gene>
<dbReference type="EMBL" id="CP023737">
    <property type="protein sequence ID" value="ATQ66677.1"/>
    <property type="molecule type" value="Genomic_DNA"/>
</dbReference>
<sequence>MSVAFDTLKFVEKLEAGGFTHAQAKAAAEAFAEATSQELATKSDLLVIRSDISAVRAEMRELELRMTVKLGGLTIGATGVLIAAMRYFTGGH</sequence>
<dbReference type="Gene3D" id="1.20.5.340">
    <property type="match status" value="1"/>
</dbReference>
<evidence type="ECO:0000313" key="2">
    <source>
        <dbReference type="EMBL" id="ATQ66677.1"/>
    </source>
</evidence>
<dbReference type="AlphaFoldDB" id="A0A2D2CVC2"/>